<keyword evidence="1" id="KW-0614">Plasmid</keyword>
<organism evidence="1 2">
    <name type="scientific">Phyllobacterium zundukense</name>
    <dbReference type="NCBI Taxonomy" id="1867719"/>
    <lineage>
        <taxon>Bacteria</taxon>
        <taxon>Pseudomonadati</taxon>
        <taxon>Pseudomonadota</taxon>
        <taxon>Alphaproteobacteria</taxon>
        <taxon>Hyphomicrobiales</taxon>
        <taxon>Phyllobacteriaceae</taxon>
        <taxon>Phyllobacterium</taxon>
    </lineage>
</organism>
<proteinExistence type="predicted"/>
<protein>
    <submittedName>
        <fullName evidence="1">Uncharacterized protein</fullName>
    </submittedName>
</protein>
<keyword evidence="2" id="KW-1185">Reference proteome</keyword>
<dbReference type="Proteomes" id="UP001061991">
    <property type="component" value="Plasmid p_unnamed2"/>
</dbReference>
<evidence type="ECO:0000313" key="1">
    <source>
        <dbReference type="EMBL" id="UXN57947.1"/>
    </source>
</evidence>
<name>A0ACD4CWR9_9HYPH</name>
<dbReference type="EMBL" id="CP104971">
    <property type="protein sequence ID" value="UXN57947.1"/>
    <property type="molecule type" value="Genomic_DNA"/>
</dbReference>
<sequence length="141" mass="15776">MMATTGMPRLSPPEPSFADILGPTTSMERFLKRHKVSTSKSRKEQTIGSNYKYKNEGSALQPHPQLRIFKDMTASNGKATTSSQHIHLRIKTSEAAQPTFPFPTTTRYNVELQRLRQLRSQCLIRKSPEEGLSGSLPISSS</sequence>
<evidence type="ECO:0000313" key="2">
    <source>
        <dbReference type="Proteomes" id="UP001061991"/>
    </source>
</evidence>
<geneLocation type="plasmid" evidence="1 2">
    <name>p_unnamed2</name>
</geneLocation>
<accession>A0ACD4CWR9</accession>
<gene>
    <name evidence="1" type="ORF">N8E88_06595</name>
</gene>
<reference evidence="1" key="1">
    <citation type="submission" date="2022-09" db="EMBL/GenBank/DDBJ databases">
        <title>Interaction between co-microsymbionts with complementary sets of symbiotic genes in legume-rhizobium systems.</title>
        <authorList>
            <person name="Safronova V."/>
            <person name="Sazanova A."/>
            <person name="Afonin A."/>
            <person name="Chirak E."/>
        </authorList>
    </citation>
    <scope>NUCLEOTIDE SEQUENCE</scope>
    <source>
        <strain evidence="1">A18/3m</strain>
    </source>
</reference>